<dbReference type="Gene3D" id="1.10.10.10">
    <property type="entry name" value="Winged helix-like DNA-binding domain superfamily/Winged helix DNA-binding domain"/>
    <property type="match status" value="1"/>
</dbReference>
<keyword evidence="2" id="KW-1185">Reference proteome</keyword>
<dbReference type="InterPro" id="IPR036388">
    <property type="entry name" value="WH-like_DNA-bd_sf"/>
</dbReference>
<name>A0ABV5YUE2_9ACTN</name>
<sequence>MEREADLPRTYFDILWRLRRAPGRSLRMSRPAEITRSKSSRITHAVGRLEAAGLVAAKSRRATGAAGGPY</sequence>
<dbReference type="Proteomes" id="UP001589627">
    <property type="component" value="Unassembled WGS sequence"/>
</dbReference>
<dbReference type="SUPFAM" id="SSF46785">
    <property type="entry name" value="Winged helix' DNA-binding domain"/>
    <property type="match status" value="1"/>
</dbReference>
<evidence type="ECO:0000313" key="2">
    <source>
        <dbReference type="Proteomes" id="UP001589627"/>
    </source>
</evidence>
<dbReference type="EMBL" id="JBHLZP010000396">
    <property type="protein sequence ID" value="MFB9837572.1"/>
    <property type="molecule type" value="Genomic_DNA"/>
</dbReference>
<organism evidence="1 2">
    <name type="scientific">Actinoallomurus acaciae</name>
    <dbReference type="NCBI Taxonomy" id="502577"/>
    <lineage>
        <taxon>Bacteria</taxon>
        <taxon>Bacillati</taxon>
        <taxon>Actinomycetota</taxon>
        <taxon>Actinomycetes</taxon>
        <taxon>Streptosporangiales</taxon>
        <taxon>Thermomonosporaceae</taxon>
        <taxon>Actinoallomurus</taxon>
    </lineage>
</organism>
<evidence type="ECO:0008006" key="3">
    <source>
        <dbReference type="Google" id="ProtNLM"/>
    </source>
</evidence>
<reference evidence="1 2" key="1">
    <citation type="submission" date="2024-09" db="EMBL/GenBank/DDBJ databases">
        <authorList>
            <person name="Sun Q."/>
            <person name="Mori K."/>
        </authorList>
    </citation>
    <scope>NUCLEOTIDE SEQUENCE [LARGE SCALE GENOMIC DNA]</scope>
    <source>
        <strain evidence="1 2">TBRC 0563</strain>
    </source>
</reference>
<gene>
    <name evidence="1" type="ORF">ACFFNX_35905</name>
</gene>
<accession>A0ABV5YUE2</accession>
<protein>
    <recommendedName>
        <fullName evidence="3">MarR family transcriptional regulator</fullName>
    </recommendedName>
</protein>
<proteinExistence type="predicted"/>
<dbReference type="RefSeq" id="WP_378210441.1">
    <property type="nucleotide sequence ID" value="NZ_JBHLZP010000396.1"/>
</dbReference>
<comment type="caution">
    <text evidence="1">The sequence shown here is derived from an EMBL/GenBank/DDBJ whole genome shotgun (WGS) entry which is preliminary data.</text>
</comment>
<evidence type="ECO:0000313" key="1">
    <source>
        <dbReference type="EMBL" id="MFB9837572.1"/>
    </source>
</evidence>
<dbReference type="InterPro" id="IPR036390">
    <property type="entry name" value="WH_DNA-bd_sf"/>
</dbReference>